<gene>
    <name evidence="1" type="ORF">DW099_12250</name>
</gene>
<evidence type="ECO:0000313" key="1">
    <source>
        <dbReference type="EMBL" id="RHJ87462.1"/>
    </source>
</evidence>
<dbReference type="STRING" id="1776384.GCA_900086585_01022"/>
<dbReference type="OrthoDB" id="1778235at2"/>
<dbReference type="Proteomes" id="UP000284841">
    <property type="component" value="Unassembled WGS sequence"/>
</dbReference>
<sequence length="366" mass="40450">MNLNIDKTNIEKLDLDSLRAKSNDALDMLWTVAWLKNAMNKLDRASVESLQETAGKICSQCEVAVIVATGDTAKMIKACTSAIQQREACADVIVFGDSFSPAEYAEVMTDLEKKDFVLISVAPELETVAMRGAFVCLKQLLVTKYGSEKATDRIYAVAGKRSQLIAEDAAENDYPLISYPDNVPAIYGANTAAALLPMAVKGADLSEYLDGFYDMLASPQWDINGADYGIARAAYKIAGGTKEHFLIWQNQLADFGRWEENFFDGIQKRSLKMPVDSKMDSADAFDTQIIIEEDQEDIMMPYFEGCHEDGSLNLLLNAAAGKYFFENSEKKTGVQISLERLDSYNLGQLMAFAQLSNGITEFLLNN</sequence>
<evidence type="ECO:0000313" key="2">
    <source>
        <dbReference type="Proteomes" id="UP000284841"/>
    </source>
</evidence>
<reference evidence="1 2" key="1">
    <citation type="submission" date="2018-08" db="EMBL/GenBank/DDBJ databases">
        <title>A genome reference for cultivated species of the human gut microbiota.</title>
        <authorList>
            <person name="Zou Y."/>
            <person name="Xue W."/>
            <person name="Luo G."/>
        </authorList>
    </citation>
    <scope>NUCLEOTIDE SEQUENCE [LARGE SCALE GENOMIC DNA]</scope>
    <source>
        <strain evidence="1 2">AM07-24</strain>
    </source>
</reference>
<keyword evidence="2" id="KW-1185">Reference proteome</keyword>
<dbReference type="Gene3D" id="3.40.50.10490">
    <property type="entry name" value="Glucose-6-phosphate isomerase like protein, domain 1"/>
    <property type="match status" value="1"/>
</dbReference>
<evidence type="ECO:0008006" key="3">
    <source>
        <dbReference type="Google" id="ProtNLM"/>
    </source>
</evidence>
<organism evidence="1 2">
    <name type="scientific">Emergencia timonensis</name>
    <dbReference type="NCBI Taxonomy" id="1776384"/>
    <lineage>
        <taxon>Bacteria</taxon>
        <taxon>Bacillati</taxon>
        <taxon>Bacillota</taxon>
        <taxon>Clostridia</taxon>
        <taxon>Peptostreptococcales</taxon>
        <taxon>Anaerovoracaceae</taxon>
        <taxon>Emergencia</taxon>
    </lineage>
</organism>
<dbReference type="AlphaFoldDB" id="A0A415E1D7"/>
<dbReference type="SUPFAM" id="SSF53697">
    <property type="entry name" value="SIS domain"/>
    <property type="match status" value="1"/>
</dbReference>
<comment type="caution">
    <text evidence="1">The sequence shown here is derived from an EMBL/GenBank/DDBJ whole genome shotgun (WGS) entry which is preliminary data.</text>
</comment>
<dbReference type="RefSeq" id="WP_118335888.1">
    <property type="nucleotide sequence ID" value="NZ_AP025567.1"/>
</dbReference>
<dbReference type="InterPro" id="IPR046348">
    <property type="entry name" value="SIS_dom_sf"/>
</dbReference>
<dbReference type="EMBL" id="QRMS01000003">
    <property type="protein sequence ID" value="RHJ87462.1"/>
    <property type="molecule type" value="Genomic_DNA"/>
</dbReference>
<name>A0A415E1D7_9FIRM</name>
<proteinExistence type="predicted"/>
<accession>A0A415E1D7</accession>
<dbReference type="GO" id="GO:0097367">
    <property type="term" value="F:carbohydrate derivative binding"/>
    <property type="evidence" value="ECO:0007669"/>
    <property type="project" value="InterPro"/>
</dbReference>
<protein>
    <recommendedName>
        <fullName evidence="3">Glucose-6-phosphate isomerase</fullName>
    </recommendedName>
</protein>
<dbReference type="GO" id="GO:1901135">
    <property type="term" value="P:carbohydrate derivative metabolic process"/>
    <property type="evidence" value="ECO:0007669"/>
    <property type="project" value="InterPro"/>
</dbReference>